<dbReference type="Proteomes" id="UP000078090">
    <property type="component" value="Unassembled WGS sequence"/>
</dbReference>
<proteinExistence type="predicted"/>
<accession>A0A177MQR3</accession>
<reference evidence="1 2" key="1">
    <citation type="submission" date="2016-03" db="EMBL/GenBank/DDBJ databases">
        <authorList>
            <person name="Ploux O."/>
        </authorList>
    </citation>
    <scope>NUCLEOTIDE SEQUENCE [LARGE SCALE GENOMIC DNA]</scope>
    <source>
        <strain evidence="1 2">R-45363</strain>
    </source>
</reference>
<dbReference type="AlphaFoldDB" id="A0A177MQR3"/>
<dbReference type="EMBL" id="LUUG01000047">
    <property type="protein sequence ID" value="OAI08147.1"/>
    <property type="molecule type" value="Genomic_DNA"/>
</dbReference>
<name>A0A177MQR3_METMH</name>
<organism evidence="1 2">
    <name type="scientific">Methylomonas methanica</name>
    <dbReference type="NCBI Taxonomy" id="421"/>
    <lineage>
        <taxon>Bacteria</taxon>
        <taxon>Pseudomonadati</taxon>
        <taxon>Pseudomonadota</taxon>
        <taxon>Gammaproteobacteria</taxon>
        <taxon>Methylococcales</taxon>
        <taxon>Methylococcaceae</taxon>
        <taxon>Methylomonas</taxon>
    </lineage>
</organism>
<evidence type="ECO:0000313" key="2">
    <source>
        <dbReference type="Proteomes" id="UP000078090"/>
    </source>
</evidence>
<comment type="caution">
    <text evidence="1">The sequence shown here is derived from an EMBL/GenBank/DDBJ whole genome shotgun (WGS) entry which is preliminary data.</text>
</comment>
<sequence>MPTTLTGFLSLDAAVMIGRAIASWSMAYRSANSEASAKFSDIMQISEFDPTQLKGDHILDLLINICLKASNPHRALPNSSTRRPIYERTIVAEPWAH</sequence>
<evidence type="ECO:0000313" key="1">
    <source>
        <dbReference type="EMBL" id="OAI08147.1"/>
    </source>
</evidence>
<gene>
    <name evidence="1" type="ORF">A1332_08195</name>
</gene>
<protein>
    <submittedName>
        <fullName evidence="1">Uncharacterized protein</fullName>
    </submittedName>
</protein>